<dbReference type="EMBL" id="JAPTSV010000004">
    <property type="protein sequence ID" value="KAJ1528926.1"/>
    <property type="molecule type" value="Genomic_DNA"/>
</dbReference>
<keyword evidence="3" id="KW-1185">Reference proteome</keyword>
<evidence type="ECO:0000313" key="3">
    <source>
        <dbReference type="Proteomes" id="UP001075354"/>
    </source>
</evidence>
<gene>
    <name evidence="2" type="ORF">ONE63_007295</name>
</gene>
<sequence length="442" mass="49620">MPALAGNHDKTSRVPQEFSEAEDEEFFTEKRKRASLDKERAELERRARYVRFEYPDGVERVSAEYRLLAEDCFREPGDSGSPQLERPPWYDGRLFREGQRVARDYGAGLAEAELVSLFLQYAVPLGMDPLVATGWSDDPESAGQRYLAASKRMLTWYESDPFDASSEAYRNMVLVRGMHARIRKLCNEASPEDLAGMFTIGKGQTEKLMCPGTHFYDKTFAALPSGAYLGPCPALRNPADGELSLGVVKLHADPYRRPFMTQGEMAVSQWGFFAVFALKPQVFGAPYISRAEVEALVHLWAVIGYCLGIEDRFNFALGGLEKVLRRSETYLRTVAVPNLQTLGRQGSARWEHMCRCMVEGIALATPLPPFEVHLAYLLEDVLGMGQAAADIVGALSWRQTVELWKLRLLLRGLPRCLPASSRWLARGLATIISADNWRKRAV</sequence>
<evidence type="ECO:0000256" key="1">
    <source>
        <dbReference type="SAM" id="MobiDB-lite"/>
    </source>
</evidence>
<accession>A0AAV7XVV7</accession>
<dbReference type="Proteomes" id="UP001075354">
    <property type="component" value="Chromosome 4"/>
</dbReference>
<dbReference type="AlphaFoldDB" id="A0AAV7XVV7"/>
<reference evidence="2" key="1">
    <citation type="submission" date="2022-12" db="EMBL/GenBank/DDBJ databases">
        <title>Chromosome-level genome assembly of the bean flower thrips Megalurothrips usitatus.</title>
        <authorList>
            <person name="Ma L."/>
            <person name="Liu Q."/>
            <person name="Li H."/>
            <person name="Cai W."/>
        </authorList>
    </citation>
    <scope>NUCLEOTIDE SEQUENCE</scope>
    <source>
        <strain evidence="2">Cailab_2022a</strain>
    </source>
</reference>
<comment type="caution">
    <text evidence="2">The sequence shown here is derived from an EMBL/GenBank/DDBJ whole genome shotgun (WGS) entry which is preliminary data.</text>
</comment>
<protein>
    <recommendedName>
        <fullName evidence="4">ER-bound oxygenase mpaB/mpaB'/Rubber oxygenase catalytic domain-containing protein</fullName>
    </recommendedName>
</protein>
<evidence type="ECO:0000313" key="2">
    <source>
        <dbReference type="EMBL" id="KAJ1528926.1"/>
    </source>
</evidence>
<dbReference type="PANTHER" id="PTHR37159">
    <property type="entry name" value="GH11867P"/>
    <property type="match status" value="1"/>
</dbReference>
<organism evidence="2 3">
    <name type="scientific">Megalurothrips usitatus</name>
    <name type="common">bean blossom thrips</name>
    <dbReference type="NCBI Taxonomy" id="439358"/>
    <lineage>
        <taxon>Eukaryota</taxon>
        <taxon>Metazoa</taxon>
        <taxon>Ecdysozoa</taxon>
        <taxon>Arthropoda</taxon>
        <taxon>Hexapoda</taxon>
        <taxon>Insecta</taxon>
        <taxon>Pterygota</taxon>
        <taxon>Neoptera</taxon>
        <taxon>Paraneoptera</taxon>
        <taxon>Thysanoptera</taxon>
        <taxon>Terebrantia</taxon>
        <taxon>Thripoidea</taxon>
        <taxon>Thripidae</taxon>
        <taxon>Megalurothrips</taxon>
    </lineage>
</organism>
<feature type="region of interest" description="Disordered" evidence="1">
    <location>
        <begin position="1"/>
        <end position="22"/>
    </location>
</feature>
<proteinExistence type="predicted"/>
<dbReference type="PANTHER" id="PTHR37159:SF1">
    <property type="entry name" value="GH11867P"/>
    <property type="match status" value="1"/>
</dbReference>
<name>A0AAV7XVV7_9NEOP</name>
<evidence type="ECO:0008006" key="4">
    <source>
        <dbReference type="Google" id="ProtNLM"/>
    </source>
</evidence>